<reference evidence="1 2" key="1">
    <citation type="submission" date="2011-10" db="EMBL/GenBank/DDBJ databases">
        <title>Complete sequence of chromosome of Pseudomonas stutzeri RCH2.</title>
        <authorList>
            <consortium name="US DOE Joint Genome Institute"/>
            <person name="Lucas S."/>
            <person name="Han J."/>
            <person name="Lapidus A."/>
            <person name="Cheng J.-F."/>
            <person name="Goodwin L."/>
            <person name="Pitluck S."/>
            <person name="Peters L."/>
            <person name="Ovchinnikova G."/>
            <person name="Zeytun A."/>
            <person name="Lu M."/>
            <person name="Detter J.C."/>
            <person name="Han C."/>
            <person name="Tapia R."/>
            <person name="Land M."/>
            <person name="Hauser L."/>
            <person name="Kyrpides N."/>
            <person name="Ivanova N."/>
            <person name="Pagani I."/>
            <person name="Chakraborty R."/>
            <person name="Arkin A."/>
            <person name="Dehal P."/>
            <person name="Wall J."/>
            <person name="Hazen T."/>
            <person name="Woyke T."/>
        </authorList>
    </citation>
    <scope>NUCLEOTIDE SEQUENCE [LARGE SCALE GENOMIC DNA]</scope>
    <source>
        <strain evidence="1 2">RCH2</strain>
    </source>
</reference>
<dbReference type="PATRIC" id="fig|644801.3.peg.1233"/>
<proteinExistence type="predicted"/>
<gene>
    <name evidence="1" type="ORF">Psest_1270</name>
</gene>
<dbReference type="EMBL" id="CP003071">
    <property type="protein sequence ID" value="AGA85833.1"/>
    <property type="molecule type" value="Genomic_DNA"/>
</dbReference>
<protein>
    <recommendedName>
        <fullName evidence="3">SPOR domain-containing protein</fullName>
    </recommendedName>
</protein>
<dbReference type="AlphaFoldDB" id="L0GGF5"/>
<accession>L0GGF5</accession>
<dbReference type="RefSeq" id="WP_015276146.1">
    <property type="nucleotide sequence ID" value="NC_019936.1"/>
</dbReference>
<name>L0GGF5_STUST</name>
<organism evidence="1 2">
    <name type="scientific">Stutzerimonas stutzeri RCH2</name>
    <dbReference type="NCBI Taxonomy" id="644801"/>
    <lineage>
        <taxon>Bacteria</taxon>
        <taxon>Pseudomonadati</taxon>
        <taxon>Pseudomonadota</taxon>
        <taxon>Gammaproteobacteria</taxon>
        <taxon>Pseudomonadales</taxon>
        <taxon>Pseudomonadaceae</taxon>
        <taxon>Stutzerimonas</taxon>
    </lineage>
</organism>
<dbReference type="Proteomes" id="UP000010820">
    <property type="component" value="Chromosome"/>
</dbReference>
<dbReference type="eggNOG" id="ENOG5031VF3">
    <property type="taxonomic scope" value="Bacteria"/>
</dbReference>
<evidence type="ECO:0000313" key="1">
    <source>
        <dbReference type="EMBL" id="AGA85833.1"/>
    </source>
</evidence>
<dbReference type="KEGG" id="psh:Psest_1270"/>
<evidence type="ECO:0008006" key="3">
    <source>
        <dbReference type="Google" id="ProtNLM"/>
    </source>
</evidence>
<evidence type="ECO:0000313" key="2">
    <source>
        <dbReference type="Proteomes" id="UP000010820"/>
    </source>
</evidence>
<sequence>MNTQRSAAERPSWVLYRIDDNGNEVEMQRFHDRASAERWMEAYQRRGHKQTYLVTRTAEQPAR</sequence>
<dbReference type="HOGENOM" id="CLU_202640_1_0_6"/>